<evidence type="ECO:0000313" key="1">
    <source>
        <dbReference type="EMBL" id="KAJ8888915.1"/>
    </source>
</evidence>
<keyword evidence="2" id="KW-1185">Reference proteome</keyword>
<name>A0ABQ9HX09_9NEOP</name>
<protein>
    <recommendedName>
        <fullName evidence="3">DDE-1 domain-containing protein</fullName>
    </recommendedName>
</protein>
<evidence type="ECO:0000313" key="2">
    <source>
        <dbReference type="Proteomes" id="UP001159363"/>
    </source>
</evidence>
<comment type="caution">
    <text evidence="1">The sequence shown here is derived from an EMBL/GenBank/DDBJ whole genome shotgun (WGS) entry which is preliminary data.</text>
</comment>
<organism evidence="1 2">
    <name type="scientific">Dryococelus australis</name>
    <dbReference type="NCBI Taxonomy" id="614101"/>
    <lineage>
        <taxon>Eukaryota</taxon>
        <taxon>Metazoa</taxon>
        <taxon>Ecdysozoa</taxon>
        <taxon>Arthropoda</taxon>
        <taxon>Hexapoda</taxon>
        <taxon>Insecta</taxon>
        <taxon>Pterygota</taxon>
        <taxon>Neoptera</taxon>
        <taxon>Polyneoptera</taxon>
        <taxon>Phasmatodea</taxon>
        <taxon>Verophasmatodea</taxon>
        <taxon>Anareolatae</taxon>
        <taxon>Phasmatidae</taxon>
        <taxon>Eurycanthinae</taxon>
        <taxon>Dryococelus</taxon>
    </lineage>
</organism>
<dbReference type="Proteomes" id="UP001159363">
    <property type="component" value="Chromosome 3"/>
</dbReference>
<dbReference type="EMBL" id="JARBHB010000003">
    <property type="protein sequence ID" value="KAJ8888915.1"/>
    <property type="molecule type" value="Genomic_DNA"/>
</dbReference>
<accession>A0ABQ9HX09</accession>
<evidence type="ECO:0008006" key="3">
    <source>
        <dbReference type="Google" id="ProtNLM"/>
    </source>
</evidence>
<sequence length="241" mass="26782">MKAFDAHVGTCNGKVGLFIDNCPAHLTVQLRITQLVFLLQNTISGIIQLVKKKFRDILVHNMVVRIDINQPQRKWDGLRAIRAIRTSWDAVAGIHRQLFLTCSVCCGQPEQIMEKVDDNPDCLPARDDKVVAKLGDEAASPQRGTSAEPQPGTSHDIFPFSLLLPFLYPRKIAAGVAYEDYLTIDDTPACEALDDEDLISGHKESTDGEWEGKDVVPKPREDMLEAIEMLTNSMLHSDADS</sequence>
<proteinExistence type="predicted"/>
<reference evidence="1 2" key="1">
    <citation type="submission" date="2023-02" db="EMBL/GenBank/DDBJ databases">
        <title>LHISI_Scaffold_Assembly.</title>
        <authorList>
            <person name="Stuart O.P."/>
            <person name="Cleave R."/>
            <person name="Magrath M.J.L."/>
            <person name="Mikheyev A.S."/>
        </authorList>
    </citation>
    <scope>NUCLEOTIDE SEQUENCE [LARGE SCALE GENOMIC DNA]</scope>
    <source>
        <strain evidence="1">Daus_M_001</strain>
        <tissue evidence="1">Leg muscle</tissue>
    </source>
</reference>
<gene>
    <name evidence="1" type="ORF">PR048_008409</name>
</gene>